<evidence type="ECO:0000313" key="14">
    <source>
        <dbReference type="Proteomes" id="UP001628281"/>
    </source>
</evidence>
<dbReference type="EMBL" id="CP007795">
    <property type="protein sequence ID" value="AIB15395.1"/>
    <property type="molecule type" value="Genomic_DNA"/>
</dbReference>
<dbReference type="KEGG" id="aare:D3093_24165"/>
<name>A0A060DRR8_9PROT</name>
<feature type="domain" description="Response regulatory" evidence="4">
    <location>
        <begin position="18"/>
        <end position="135"/>
    </location>
</feature>
<dbReference type="GeneID" id="56447986"/>
<keyword evidence="14" id="KW-1185">Reference proteome</keyword>
<accession>A0A060DRR8</accession>
<dbReference type="EMBL" id="VEWN01000011">
    <property type="protein sequence ID" value="KAA1054216.1"/>
    <property type="molecule type" value="Genomic_DNA"/>
</dbReference>
<evidence type="ECO:0000313" key="5">
    <source>
        <dbReference type="EMBL" id="AIB15395.1"/>
    </source>
</evidence>
<dbReference type="GO" id="GO:0000160">
    <property type="term" value="P:phosphorelay signal transduction system"/>
    <property type="evidence" value="ECO:0007669"/>
    <property type="project" value="InterPro"/>
</dbReference>
<dbReference type="PANTHER" id="PTHR43384:SF6">
    <property type="entry name" value="SEPTUM SITE-DETERMINING PROTEIN MIND HOMOLOG, CHLOROPLASTIC"/>
    <property type="match status" value="1"/>
</dbReference>
<reference evidence="5 10" key="1">
    <citation type="journal article" date="2014" name="Genome Announc.">
        <title>Complete Genome Sequence of the Model Rhizosphere Strain Azospirillum brasilense Az39, Successfully Applied in Agriculture.</title>
        <authorList>
            <person name="Rivera D."/>
            <person name="Revale S."/>
            <person name="Molina R."/>
            <person name="Gualpa J."/>
            <person name="Puente M."/>
            <person name="Maroniche G."/>
            <person name="Paris G."/>
            <person name="Baker D."/>
            <person name="Clavijo B."/>
            <person name="McLay K."/>
            <person name="Spaepen S."/>
            <person name="Perticari A."/>
            <person name="Vazquez M."/>
            <person name="Wisniewski-Dye F."/>
            <person name="Watkins C."/>
            <person name="Martinez-Abarca F."/>
            <person name="Vanderleyden J."/>
            <person name="Cassan F."/>
        </authorList>
    </citation>
    <scope>NUCLEOTIDE SEQUENCE [LARGE SCALE GENOMIC DNA]</scope>
    <source>
        <strain evidence="5 10">Az39</strain>
        <plasmid evidence="5">AbAZ39_p2</plasmid>
    </source>
</reference>
<dbReference type="Proteomes" id="UP000298595">
    <property type="component" value="Plasmid p2"/>
</dbReference>
<evidence type="ECO:0000313" key="12">
    <source>
        <dbReference type="Proteomes" id="UP000298595"/>
    </source>
</evidence>
<dbReference type="SUPFAM" id="SSF52540">
    <property type="entry name" value="P-loop containing nucleoside triphosphate hydrolases"/>
    <property type="match status" value="1"/>
</dbReference>
<accession>A0A5B0KQV6</accession>
<evidence type="ECO:0000256" key="2">
    <source>
        <dbReference type="ARBA" id="ARBA00022840"/>
    </source>
</evidence>
<dbReference type="EMBL" id="JBJLSN010000055">
    <property type="protein sequence ID" value="MFL7904731.1"/>
    <property type="molecule type" value="Genomic_DNA"/>
</dbReference>
<dbReference type="GO" id="GO:0009898">
    <property type="term" value="C:cytoplasmic side of plasma membrane"/>
    <property type="evidence" value="ECO:0007669"/>
    <property type="project" value="TreeGrafter"/>
</dbReference>
<dbReference type="AlphaFoldDB" id="A0A060DRR8"/>
<dbReference type="InterPro" id="IPR001789">
    <property type="entry name" value="Sig_transdc_resp-reg_receiver"/>
</dbReference>
<dbReference type="GO" id="GO:0005524">
    <property type="term" value="F:ATP binding"/>
    <property type="evidence" value="ECO:0007669"/>
    <property type="project" value="UniProtKB-KW"/>
</dbReference>
<sequence length="399" mass="43713">MSIFARASAETGASRNPELVAFVTEPDTERTIRDLVDEEVMTFTVVRRGTVQDAIGHLRTSPSPKLLIVDISASAMPMSDIEALADVCEPSVTVIVLGESNDIGLFRDLMNAGVADYVAKPITTELLRRTIAMRSGPAAVKPRSRTGKVIAVTGARGGVGASTLLVNLAWLLSHRSGRKVALVDLDLQASSLSLMLGAEPGGGLSEALQNIDRVDDLFLDRIMQQCSDRLFLLTGHEELEDEPSLAPSAIQRIATLLTQRFHYVMLDVPRRYGPLYQHFLSLAHVRIIIADPTLPSVRETVRVLRMTGRDDIGKRALVILNHRCPPAKGIVSRDEFEKAIGRRIDYEIPFDRKALAAENGGIPLATEHGAITDMLLDVSNDLSGKRSMIPNSFKRMFWS</sequence>
<organism evidence="5 10">
    <name type="scientific">Azospirillum argentinense</name>
    <dbReference type="NCBI Taxonomy" id="2970906"/>
    <lineage>
        <taxon>Bacteria</taxon>
        <taxon>Pseudomonadati</taxon>
        <taxon>Pseudomonadota</taxon>
        <taxon>Alphaproteobacteria</taxon>
        <taxon>Rhodospirillales</taxon>
        <taxon>Azospirillaceae</taxon>
        <taxon>Azospirillum</taxon>
    </lineage>
</organism>
<geneLocation type="plasmid" evidence="8">
    <name>p7unnamed</name>
</geneLocation>
<dbReference type="Proteomes" id="UP001628281">
    <property type="component" value="Unassembled WGS sequence"/>
</dbReference>
<evidence type="ECO:0000256" key="1">
    <source>
        <dbReference type="ARBA" id="ARBA00022741"/>
    </source>
</evidence>
<dbReference type="RefSeq" id="WP_051658545.1">
    <property type="nucleotide sequence ID" value="NZ_CP007795.1"/>
</dbReference>
<dbReference type="Proteomes" id="UP000236268">
    <property type="component" value="Unassembled WGS sequence"/>
</dbReference>
<reference evidence="8 11" key="2">
    <citation type="submission" date="2018-01" db="EMBL/GenBank/DDBJ databases">
        <title>Whole genome sequence of Azospirillum brasilense REC3 isolated from strawberry roots.</title>
        <authorList>
            <person name="Fontana C.A."/>
            <person name="Salazar S.M."/>
            <person name="Bassi D."/>
            <person name="Puglisi E."/>
            <person name="Lovaisa N.C."/>
            <person name="Toffoli L.M."/>
            <person name="Pedraza R."/>
            <person name="Cocconcelli P.S."/>
        </authorList>
    </citation>
    <scope>NUCLEOTIDE SEQUENCE [LARGE SCALE GENOMIC DNA]</scope>
    <source>
        <strain evidence="8 11">REC3</strain>
        <plasmid evidence="8">p7unnamed</plasmid>
    </source>
</reference>
<geneLocation type="plasmid" evidence="9 12">
    <name>p2</name>
</geneLocation>
<dbReference type="InterPro" id="IPR033756">
    <property type="entry name" value="YlxH/NBP35"/>
</dbReference>
<evidence type="ECO:0000313" key="7">
    <source>
        <dbReference type="EMBL" id="MFL7904731.1"/>
    </source>
</evidence>
<keyword evidence="1" id="KW-0547">Nucleotide-binding</keyword>
<proteinExistence type="predicted"/>
<dbReference type="EMBL" id="CP032323">
    <property type="protein sequence ID" value="QCN98349.1"/>
    <property type="molecule type" value="Genomic_DNA"/>
</dbReference>
<protein>
    <submittedName>
        <fullName evidence="7">CpaE family protein</fullName>
    </submittedName>
</protein>
<evidence type="ECO:0000256" key="3">
    <source>
        <dbReference type="PROSITE-ProRule" id="PRU00169"/>
    </source>
</evidence>
<dbReference type="GO" id="GO:0016887">
    <property type="term" value="F:ATP hydrolysis activity"/>
    <property type="evidence" value="ECO:0007669"/>
    <property type="project" value="TreeGrafter"/>
</dbReference>
<dbReference type="EMBL" id="POWG01000010">
    <property type="protein sequence ID" value="PNQ98815.1"/>
    <property type="molecule type" value="Genomic_DNA"/>
</dbReference>
<dbReference type="InterPro" id="IPR050625">
    <property type="entry name" value="ParA/MinD_ATPase"/>
</dbReference>
<keyword evidence="5" id="KW-0614">Plasmid</keyword>
<reference evidence="7 14" key="5">
    <citation type="submission" date="2024-11" db="EMBL/GenBank/DDBJ databases">
        <title>Draft genome sequences of two bacteria associated to sugarcane roots in Colombia.</title>
        <authorList>
            <person name="Pardo-Diaz S."/>
            <person name="Masmela-Mendoza J."/>
            <person name="Delgadillo-Duran P."/>
            <person name="Bautista E.J."/>
            <person name="Rojas-Tapias D.F."/>
        </authorList>
    </citation>
    <scope>NUCLEOTIDE SEQUENCE [LARGE SCALE GENOMIC DNA]</scope>
    <source>
        <strain evidence="7 14">Ap18</strain>
    </source>
</reference>
<dbReference type="InterPro" id="IPR011006">
    <property type="entry name" value="CheY-like_superfamily"/>
</dbReference>
<evidence type="ECO:0000313" key="8">
    <source>
        <dbReference type="EMBL" id="PNQ98815.1"/>
    </source>
</evidence>
<dbReference type="Gene3D" id="3.40.50.300">
    <property type="entry name" value="P-loop containing nucleotide triphosphate hydrolases"/>
    <property type="match status" value="1"/>
</dbReference>
<dbReference type="Proteomes" id="UP000325333">
    <property type="component" value="Unassembled WGS sequence"/>
</dbReference>
<evidence type="ECO:0000259" key="4">
    <source>
        <dbReference type="PROSITE" id="PS50110"/>
    </source>
</evidence>
<evidence type="ECO:0000313" key="13">
    <source>
        <dbReference type="Proteomes" id="UP000325333"/>
    </source>
</evidence>
<evidence type="ECO:0000313" key="9">
    <source>
        <dbReference type="EMBL" id="QCN98349.1"/>
    </source>
</evidence>
<feature type="modified residue" description="4-aspartylphosphate" evidence="3">
    <location>
        <position position="70"/>
    </location>
</feature>
<reference evidence="6 13" key="4">
    <citation type="submission" date="2019-07" db="EMBL/GenBank/DDBJ databases">
        <title>Genome sequencing of the stress-tolerant strain Azospirillum brasilense Az19.</title>
        <authorList>
            <person name="Maroniche G.A."/>
            <person name="Garcia J.E."/>
            <person name="Pagnussat L."/>
            <person name="Amenta M."/>
            <person name="Creus C.M."/>
        </authorList>
    </citation>
    <scope>NUCLEOTIDE SEQUENCE [LARGE SCALE GENOMIC DNA]</scope>
    <source>
        <strain evidence="6 13">Az19</strain>
    </source>
</reference>
<evidence type="ECO:0000313" key="10">
    <source>
        <dbReference type="Proteomes" id="UP000027186"/>
    </source>
</evidence>
<dbReference type="Proteomes" id="UP000027186">
    <property type="component" value="Plasmid AbAZ39_p2"/>
</dbReference>
<dbReference type="PANTHER" id="PTHR43384">
    <property type="entry name" value="SEPTUM SITE-DETERMINING PROTEIN MIND HOMOLOG, CHLOROPLASTIC-RELATED"/>
    <property type="match status" value="1"/>
</dbReference>
<dbReference type="GO" id="GO:0005829">
    <property type="term" value="C:cytosol"/>
    <property type="evidence" value="ECO:0007669"/>
    <property type="project" value="TreeGrafter"/>
</dbReference>
<reference evidence="9 12" key="3">
    <citation type="submission" date="2018-09" db="EMBL/GenBank/DDBJ databases">
        <title>Whole genome based analysis of evolution and adaptive divergence in Indian and Brazilian strains of Azospirillum brasilense.</title>
        <authorList>
            <person name="Singh C."/>
            <person name="Tripathi A.K."/>
        </authorList>
    </citation>
    <scope>NUCLEOTIDE SEQUENCE [LARGE SCALE GENOMIC DNA]</scope>
    <source>
        <strain evidence="9 12">MTCC4035</strain>
        <plasmid evidence="9 12">p2</plasmid>
    </source>
</reference>
<dbReference type="KEGG" id="abq:ABAZ39_26240"/>
<dbReference type="Gene3D" id="3.40.50.2300">
    <property type="match status" value="1"/>
</dbReference>
<dbReference type="PROSITE" id="PS50110">
    <property type="entry name" value="RESPONSE_REGULATORY"/>
    <property type="match status" value="1"/>
</dbReference>
<gene>
    <name evidence="5" type="ORF">ABAZ39_26240</name>
    <name evidence="7" type="ORF">ACJ41P_26625</name>
    <name evidence="8" type="ORF">C1S70_11735</name>
    <name evidence="9" type="ORF">D3093_24165</name>
    <name evidence="6" type="ORF">FH063_002118</name>
</gene>
<evidence type="ECO:0000313" key="11">
    <source>
        <dbReference type="Proteomes" id="UP000236268"/>
    </source>
</evidence>
<dbReference type="GO" id="GO:0051782">
    <property type="term" value="P:negative regulation of cell division"/>
    <property type="evidence" value="ECO:0007669"/>
    <property type="project" value="TreeGrafter"/>
</dbReference>
<keyword evidence="2" id="KW-0067">ATP-binding</keyword>
<dbReference type="OrthoDB" id="9783172at2"/>
<evidence type="ECO:0000313" key="6">
    <source>
        <dbReference type="EMBL" id="KAA1054216.1"/>
    </source>
</evidence>
<dbReference type="SUPFAM" id="SSF52172">
    <property type="entry name" value="CheY-like"/>
    <property type="match status" value="1"/>
</dbReference>
<geneLocation type="plasmid" evidence="5 10">
    <name>AbAZ39_p2</name>
</geneLocation>
<dbReference type="Pfam" id="PF10609">
    <property type="entry name" value="ParA"/>
    <property type="match status" value="1"/>
</dbReference>
<keyword evidence="3" id="KW-0597">Phosphoprotein</keyword>
<dbReference type="InterPro" id="IPR027417">
    <property type="entry name" value="P-loop_NTPase"/>
</dbReference>